<dbReference type="EMBL" id="RBNI01016474">
    <property type="protein sequence ID" value="RUP08317.1"/>
    <property type="molecule type" value="Genomic_DNA"/>
</dbReference>
<organism evidence="1 2">
    <name type="scientific">Jimgerdemannia flammicorona</name>
    <dbReference type="NCBI Taxonomy" id="994334"/>
    <lineage>
        <taxon>Eukaryota</taxon>
        <taxon>Fungi</taxon>
        <taxon>Fungi incertae sedis</taxon>
        <taxon>Mucoromycota</taxon>
        <taxon>Mucoromycotina</taxon>
        <taxon>Endogonomycetes</taxon>
        <taxon>Endogonales</taxon>
        <taxon>Endogonaceae</taxon>
        <taxon>Jimgerdemannia</taxon>
    </lineage>
</organism>
<accession>A0A433AZY1</accession>
<gene>
    <name evidence="1" type="ORF">BC936DRAFT_140127</name>
</gene>
<proteinExistence type="predicted"/>
<comment type="caution">
    <text evidence="1">The sequence shown here is derived from an EMBL/GenBank/DDBJ whole genome shotgun (WGS) entry which is preliminary data.</text>
</comment>
<dbReference type="AlphaFoldDB" id="A0A433AZY1"/>
<reference evidence="1 2" key="1">
    <citation type="journal article" date="2018" name="New Phytol.">
        <title>Phylogenomics of Endogonaceae and evolution of mycorrhizas within Mucoromycota.</title>
        <authorList>
            <person name="Chang Y."/>
            <person name="Desiro A."/>
            <person name="Na H."/>
            <person name="Sandor L."/>
            <person name="Lipzen A."/>
            <person name="Clum A."/>
            <person name="Barry K."/>
            <person name="Grigoriev I.V."/>
            <person name="Martin F.M."/>
            <person name="Stajich J.E."/>
            <person name="Smith M.E."/>
            <person name="Bonito G."/>
            <person name="Spatafora J.W."/>
        </authorList>
    </citation>
    <scope>NUCLEOTIDE SEQUENCE [LARGE SCALE GENOMIC DNA]</scope>
    <source>
        <strain evidence="1 2">GMNB39</strain>
    </source>
</reference>
<keyword evidence="2" id="KW-1185">Reference proteome</keyword>
<protein>
    <submittedName>
        <fullName evidence="1">Uncharacterized protein</fullName>
    </submittedName>
</protein>
<evidence type="ECO:0000313" key="2">
    <source>
        <dbReference type="Proteomes" id="UP000268093"/>
    </source>
</evidence>
<name>A0A433AZY1_9FUNG</name>
<evidence type="ECO:0000313" key="1">
    <source>
        <dbReference type="EMBL" id="RUP08317.1"/>
    </source>
</evidence>
<dbReference type="OrthoDB" id="10572740at2759"/>
<dbReference type="Proteomes" id="UP000268093">
    <property type="component" value="Unassembled WGS sequence"/>
</dbReference>
<sequence>MAGYDATFLSNFITEHGTTCSTRHNLLYTAQPALHGTTCSTRHDLLHTAQPAPHSMTCSTWYNLLHTAQPAPHGTTCSTRHNLLHGRWQDTTRLPLEFHNTTEHGTTCSTTAGYDTTFLSNFTTQQSMARPAPQQDMTTFLPDFRTGHHTTGFSTGCDISAGHNTTCPEHNSTWPKAN</sequence>